<dbReference type="Proteomes" id="UP001151752">
    <property type="component" value="Chromosome 8"/>
</dbReference>
<keyword evidence="2" id="KW-1133">Transmembrane helix</keyword>
<dbReference type="EMBL" id="JAPFFM010000003">
    <property type="protein sequence ID" value="KAJ6769270.1"/>
    <property type="molecule type" value="Genomic_DNA"/>
</dbReference>
<proteinExistence type="predicted"/>
<reference evidence="3" key="1">
    <citation type="submission" date="2022-11" db="EMBL/GenBank/DDBJ databases">
        <authorList>
            <person name="Hyden B.L."/>
            <person name="Feng K."/>
            <person name="Yates T."/>
            <person name="Jawdy S."/>
            <person name="Smart L.B."/>
            <person name="Muchero W."/>
        </authorList>
    </citation>
    <scope>NUCLEOTIDE SEQUENCE</scope>
    <source>
        <tissue evidence="3">Shoot tip</tissue>
    </source>
</reference>
<protein>
    <submittedName>
        <fullName evidence="3">Uncharacterized protein</fullName>
    </submittedName>
</protein>
<evidence type="ECO:0000313" key="4">
    <source>
        <dbReference type="Proteomes" id="UP001151752"/>
    </source>
</evidence>
<evidence type="ECO:0000313" key="3">
    <source>
        <dbReference type="EMBL" id="KAJ6769270.1"/>
    </source>
</evidence>
<evidence type="ECO:0000256" key="2">
    <source>
        <dbReference type="SAM" id="Phobius"/>
    </source>
</evidence>
<name>A0A9Q0WPA6_9ROSI</name>
<keyword evidence="2" id="KW-0472">Membrane</keyword>
<evidence type="ECO:0000256" key="1">
    <source>
        <dbReference type="SAM" id="MobiDB-lite"/>
    </source>
</evidence>
<reference evidence="3" key="2">
    <citation type="journal article" date="2023" name="Int. J. Mol. Sci.">
        <title>De Novo Assembly and Annotation of 11 Diverse Shrub Willow (Salix) Genomes Reveals Novel Gene Organization in Sex-Linked Regions.</title>
        <authorList>
            <person name="Hyden B."/>
            <person name="Feng K."/>
            <person name="Yates T.B."/>
            <person name="Jawdy S."/>
            <person name="Cereghino C."/>
            <person name="Smart L.B."/>
            <person name="Muchero W."/>
        </authorList>
    </citation>
    <scope>NUCLEOTIDE SEQUENCE</scope>
    <source>
        <tissue evidence="3">Shoot tip</tissue>
    </source>
</reference>
<keyword evidence="4" id="KW-1185">Reference proteome</keyword>
<feature type="region of interest" description="Disordered" evidence="1">
    <location>
        <begin position="67"/>
        <end position="99"/>
    </location>
</feature>
<sequence length="99" mass="10443">MGIFSRSAASRKPNETIKIILTTFLGVAFGFLIGVSFPTLSLTKQLNIPSNIIPSIDNSYKEGKSLGLTPQNTLSSKGNNSSSTQAPNSSSTSKVCFVS</sequence>
<organism evidence="3 4">
    <name type="scientific">Salix koriyanagi</name>
    <dbReference type="NCBI Taxonomy" id="2511006"/>
    <lineage>
        <taxon>Eukaryota</taxon>
        <taxon>Viridiplantae</taxon>
        <taxon>Streptophyta</taxon>
        <taxon>Embryophyta</taxon>
        <taxon>Tracheophyta</taxon>
        <taxon>Spermatophyta</taxon>
        <taxon>Magnoliopsida</taxon>
        <taxon>eudicotyledons</taxon>
        <taxon>Gunneridae</taxon>
        <taxon>Pentapetalae</taxon>
        <taxon>rosids</taxon>
        <taxon>fabids</taxon>
        <taxon>Malpighiales</taxon>
        <taxon>Salicaceae</taxon>
        <taxon>Saliceae</taxon>
        <taxon>Salix</taxon>
    </lineage>
</organism>
<gene>
    <name evidence="3" type="ORF">OIU74_022859</name>
</gene>
<dbReference type="AlphaFoldDB" id="A0A9Q0WPA6"/>
<feature type="compositionally biased region" description="Low complexity" evidence="1">
    <location>
        <begin position="79"/>
        <end position="93"/>
    </location>
</feature>
<feature type="transmembrane region" description="Helical" evidence="2">
    <location>
        <begin position="20"/>
        <end position="40"/>
    </location>
</feature>
<feature type="compositionally biased region" description="Polar residues" evidence="1">
    <location>
        <begin position="68"/>
        <end position="78"/>
    </location>
</feature>
<comment type="caution">
    <text evidence="3">The sequence shown here is derived from an EMBL/GenBank/DDBJ whole genome shotgun (WGS) entry which is preliminary data.</text>
</comment>
<keyword evidence="2" id="KW-0812">Transmembrane</keyword>
<accession>A0A9Q0WPA6</accession>